<evidence type="ECO:0000256" key="1">
    <source>
        <dbReference type="SAM" id="MobiDB-lite"/>
    </source>
</evidence>
<dbReference type="Proteomes" id="UP000055060">
    <property type="component" value="Unassembled WGS sequence"/>
</dbReference>
<dbReference type="STRING" id="360412.LARV_00481"/>
<dbReference type="GO" id="GO:0005694">
    <property type="term" value="C:chromosome"/>
    <property type="evidence" value="ECO:0007669"/>
    <property type="project" value="InterPro"/>
</dbReference>
<keyword evidence="4" id="KW-0413">Isomerase</keyword>
<evidence type="ECO:0000259" key="2">
    <source>
        <dbReference type="Pfam" id="PF01396"/>
    </source>
</evidence>
<evidence type="ECO:0000259" key="3">
    <source>
        <dbReference type="Pfam" id="PF10881"/>
    </source>
</evidence>
<reference evidence="4" key="1">
    <citation type="submission" date="2015-07" db="EMBL/GenBank/DDBJ databases">
        <title>Draft Genome Sequences of Anaerolinea thermolimosa IMO-1, Bellilinea caldifistulae GOMI-1, Leptolinea tardivitalis YMTK-2, Levilinea saccharolytica KIBI-1,Longilinea arvoryzae KOME-1, Previously Described as Members of the Anaerolineaceae (Chloroflexi).</title>
        <authorList>
            <person name="Sekiguchi Y."/>
            <person name="Ohashi A."/>
            <person name="Matsuura N."/>
            <person name="Tourlousse M.D."/>
        </authorList>
    </citation>
    <scope>NUCLEOTIDE SEQUENCE [LARGE SCALE GENOMIC DNA]</scope>
    <source>
        <strain evidence="4">KOME-1</strain>
    </source>
</reference>
<dbReference type="SUPFAM" id="SSF57783">
    <property type="entry name" value="Zinc beta-ribbon"/>
    <property type="match status" value="1"/>
</dbReference>
<dbReference type="Gene3D" id="3.30.65.10">
    <property type="entry name" value="Bacterial Topoisomerase I, domain 1"/>
    <property type="match status" value="1"/>
</dbReference>
<dbReference type="EMBL" id="DF967972">
    <property type="protein sequence ID" value="GAP12745.1"/>
    <property type="molecule type" value="Genomic_DNA"/>
</dbReference>
<dbReference type="InterPro" id="IPR014538">
    <property type="entry name" value="UCP028063_topo_Znf"/>
</dbReference>
<dbReference type="AlphaFoldDB" id="A0A0S7BC59"/>
<dbReference type="PIRSF" id="PIRSF028063">
    <property type="entry name" value="UCP028063"/>
    <property type="match status" value="1"/>
</dbReference>
<feature type="domain" description="DNA topoisomerase type IA zn finger" evidence="2">
    <location>
        <begin position="205"/>
        <end position="243"/>
    </location>
</feature>
<dbReference type="InterPro" id="IPR024402">
    <property type="entry name" value="DUF2726"/>
</dbReference>
<feature type="region of interest" description="Disordered" evidence="1">
    <location>
        <begin position="175"/>
        <end position="196"/>
    </location>
</feature>
<dbReference type="InterPro" id="IPR013498">
    <property type="entry name" value="Topo_IA_Znf"/>
</dbReference>
<dbReference type="GO" id="GO:0003916">
    <property type="term" value="F:DNA topoisomerase activity"/>
    <property type="evidence" value="ECO:0007669"/>
    <property type="project" value="InterPro"/>
</dbReference>
<evidence type="ECO:0000313" key="5">
    <source>
        <dbReference type="Proteomes" id="UP000055060"/>
    </source>
</evidence>
<proteinExistence type="predicted"/>
<protein>
    <submittedName>
        <fullName evidence="4">Protein containg Zn-finger domain associated with topoisomerase type I</fullName>
    </submittedName>
</protein>
<name>A0A0S7BC59_9CHLR</name>
<dbReference type="Pfam" id="PF01396">
    <property type="entry name" value="Zn_ribbon_Top1"/>
    <property type="match status" value="1"/>
</dbReference>
<keyword evidence="5" id="KW-1185">Reference proteome</keyword>
<gene>
    <name evidence="4" type="ORF">LARV_00481</name>
</gene>
<organism evidence="4">
    <name type="scientific">Longilinea arvoryzae</name>
    <dbReference type="NCBI Taxonomy" id="360412"/>
    <lineage>
        <taxon>Bacteria</taxon>
        <taxon>Bacillati</taxon>
        <taxon>Chloroflexota</taxon>
        <taxon>Anaerolineae</taxon>
        <taxon>Anaerolineales</taxon>
        <taxon>Anaerolineaceae</taxon>
        <taxon>Longilinea</taxon>
    </lineage>
</organism>
<evidence type="ECO:0000313" key="4">
    <source>
        <dbReference type="EMBL" id="GAP12745.1"/>
    </source>
</evidence>
<dbReference type="GO" id="GO:0006265">
    <property type="term" value="P:DNA topological change"/>
    <property type="evidence" value="ECO:0007669"/>
    <property type="project" value="InterPro"/>
</dbReference>
<dbReference type="GO" id="GO:0003677">
    <property type="term" value="F:DNA binding"/>
    <property type="evidence" value="ECO:0007669"/>
    <property type="project" value="InterPro"/>
</dbReference>
<dbReference type="Pfam" id="PF10881">
    <property type="entry name" value="DUF2726"/>
    <property type="match status" value="1"/>
</dbReference>
<accession>A0A0S7BC59</accession>
<sequence>MTDTLNENPGCLGAIFNLFGGKKKVKRVDSSADTTIDEPEEVFPYRLRDDFLSPAEFSFYRILSSLTGTERVVQSKVRLADLFFVARPNENAKYYNKITAKHLDFLVCDATTMKPLLGIELDDASHQRSERIERDEFVDKVFQAASLPLLHVPNQRSYSTREIDALISPHIDITNSHKETSPAESKPPAVQISENKPASPAAAPICPKCGIPMVLRIVTQGEHKGKKFYGCPNFPRCREVKPYSNQS</sequence>
<dbReference type="OrthoDB" id="9797274at2"/>
<feature type="domain" description="DUF2726" evidence="3">
    <location>
        <begin position="51"/>
        <end position="166"/>
    </location>
</feature>